<protein>
    <recommendedName>
        <fullName evidence="3">Squalene/phytoene synthase</fullName>
    </recommendedName>
</protein>
<dbReference type="SUPFAM" id="SSF48576">
    <property type="entry name" value="Terpenoid synthases"/>
    <property type="match status" value="1"/>
</dbReference>
<dbReference type="EMBL" id="AJIL01000266">
    <property type="protein sequence ID" value="KNE90280.1"/>
    <property type="molecule type" value="Genomic_DNA"/>
</dbReference>
<keyword evidence="2" id="KW-1185">Reference proteome</keyword>
<dbReference type="Proteomes" id="UP000054564">
    <property type="component" value="Unassembled WGS sequence"/>
</dbReference>
<dbReference type="OrthoDB" id="270318at2759"/>
<reference evidence="2" key="2">
    <citation type="submission" date="2014-03" db="EMBL/GenBank/DDBJ databases">
        <title>The Genome Sequence of Puccinia striiformis f. sp. tritici PST-78.</title>
        <authorList>
            <consortium name="The Broad Institute Genome Sequencing Platform"/>
            <person name="Cuomo C."/>
            <person name="Hulbert S."/>
            <person name="Chen X."/>
            <person name="Walker B."/>
            <person name="Young S.K."/>
            <person name="Zeng Q."/>
            <person name="Gargeya S."/>
            <person name="Fitzgerald M."/>
            <person name="Haas B."/>
            <person name="Abouelleil A."/>
            <person name="Alvarado L."/>
            <person name="Arachchi H.M."/>
            <person name="Berlin A.M."/>
            <person name="Chapman S.B."/>
            <person name="Goldberg J."/>
            <person name="Griggs A."/>
            <person name="Gujja S."/>
            <person name="Hansen M."/>
            <person name="Howarth C."/>
            <person name="Imamovic A."/>
            <person name="Larimer J."/>
            <person name="McCowan C."/>
            <person name="Montmayeur A."/>
            <person name="Murphy C."/>
            <person name="Neiman D."/>
            <person name="Pearson M."/>
            <person name="Priest M."/>
            <person name="Roberts A."/>
            <person name="Saif S."/>
            <person name="Shea T."/>
            <person name="Sisk P."/>
            <person name="Sykes S."/>
            <person name="Wortman J."/>
            <person name="Nusbaum C."/>
            <person name="Birren B."/>
        </authorList>
    </citation>
    <scope>NUCLEOTIDE SEQUENCE [LARGE SCALE GENOMIC DNA]</scope>
    <source>
        <strain evidence="2">race PST-78</strain>
    </source>
</reference>
<comment type="caution">
    <text evidence="1">The sequence shown here is derived from an EMBL/GenBank/DDBJ whole genome shotgun (WGS) entry which is preliminary data.</text>
</comment>
<dbReference type="Pfam" id="PF00494">
    <property type="entry name" value="SQS_PSY"/>
    <property type="match status" value="1"/>
</dbReference>
<gene>
    <name evidence="1" type="ORF">PSTG_16272</name>
</gene>
<accession>A0A0L0UTC9</accession>
<evidence type="ECO:0000313" key="1">
    <source>
        <dbReference type="EMBL" id="KNE90280.1"/>
    </source>
</evidence>
<sequence>MFLMWTRNKKLIRDFIRASTSSSRNNRARLHSSSTSNPIDNCLDTLKRNDPESVLHLNFWPKQTQVAYVVIRAFQAEIEAIPLAVSRNQKPVIAQIRYQWWRDAVDSCFSSSTQEDRVPSNHPLLVLLKPVIKEHKLLKYHFTRIINSSETHYLDPRFTSLTDLVKYSQSTTYATLSLLLPLLPSPSKGKLPLEVVDHGLTHLSTFLTIVKLLKKLPYYIRHRSSHIIPTELMECSEEHLYRFFESRRLHNSMEEEEVRNSLLNLVYLAWSELIAAREVMALDPTHTHVQDFRSDKKHYNSIRNQIFGSVNLVKVSIDRSLIPLFLPATSARSHLSKISKILLANKANRRDSIASLIHSVHTQSDWSLPFKVWFDFKFNQF</sequence>
<dbReference type="EMBL" id="AJIL01000266">
    <property type="protein sequence ID" value="KNE90281.1"/>
    <property type="molecule type" value="Genomic_DNA"/>
</dbReference>
<name>A0A0L0UTC9_9BASI</name>
<organism evidence="1 2">
    <name type="scientific">Puccinia striiformis f. sp. tritici PST-78</name>
    <dbReference type="NCBI Taxonomy" id="1165861"/>
    <lineage>
        <taxon>Eukaryota</taxon>
        <taxon>Fungi</taxon>
        <taxon>Dikarya</taxon>
        <taxon>Basidiomycota</taxon>
        <taxon>Pucciniomycotina</taxon>
        <taxon>Pucciniomycetes</taxon>
        <taxon>Pucciniales</taxon>
        <taxon>Pucciniaceae</taxon>
        <taxon>Puccinia</taxon>
    </lineage>
</organism>
<dbReference type="STRING" id="1165861.A0A0L0UTC9"/>
<proteinExistence type="predicted"/>
<dbReference type="Gene3D" id="1.10.600.10">
    <property type="entry name" value="Farnesyl Diphosphate Synthase"/>
    <property type="match status" value="1"/>
</dbReference>
<evidence type="ECO:0000313" key="2">
    <source>
        <dbReference type="Proteomes" id="UP000054564"/>
    </source>
</evidence>
<evidence type="ECO:0008006" key="3">
    <source>
        <dbReference type="Google" id="ProtNLM"/>
    </source>
</evidence>
<dbReference type="InterPro" id="IPR002060">
    <property type="entry name" value="Squ/phyt_synthse"/>
</dbReference>
<dbReference type="AlphaFoldDB" id="A0A0L0UTC9"/>
<dbReference type="InterPro" id="IPR008949">
    <property type="entry name" value="Isoprenoid_synthase_dom_sf"/>
</dbReference>
<reference evidence="1" key="1">
    <citation type="submission" date="2014-03" db="EMBL/GenBank/DDBJ databases">
        <title>Cloning and expression analysis of gamma-glutamylcysteines synthetase in perennial ryegrass.</title>
        <authorList>
            <person name="Wei S."/>
            <person name="Sun Z."/>
        </authorList>
    </citation>
    <scope>NUCLEOTIDE SEQUENCE</scope>
    <source>
        <strain evidence="1">Race PST-78</strain>
    </source>
</reference>